<evidence type="ECO:0000256" key="2">
    <source>
        <dbReference type="SAM" id="SignalP"/>
    </source>
</evidence>
<evidence type="ECO:0000313" key="4">
    <source>
        <dbReference type="Proteomes" id="UP000078507"/>
    </source>
</evidence>
<feature type="chain" id="PRO_5008097569" description="Cellulose biosynthesis protein BcsN" evidence="2">
    <location>
        <begin position="23"/>
        <end position="308"/>
    </location>
</feature>
<feature type="region of interest" description="Disordered" evidence="1">
    <location>
        <begin position="236"/>
        <end position="285"/>
    </location>
</feature>
<reference evidence="3 4" key="1">
    <citation type="submission" date="2015-11" db="EMBL/GenBank/DDBJ databases">
        <title>Ensifer anhuiense sp. nov., an effective nitrogen fixation bacterium with Glycine soja.</title>
        <authorList>
            <person name="Yan H."/>
            <person name="Chen W."/>
        </authorList>
    </citation>
    <scope>NUCLEOTIDE SEQUENCE [LARGE SCALE GENOMIC DNA]</scope>
    <source>
        <strain evidence="3 4">LMG 7837</strain>
    </source>
</reference>
<dbReference type="AlphaFoldDB" id="A0A178Y5T1"/>
<evidence type="ECO:0000313" key="3">
    <source>
        <dbReference type="EMBL" id="OAP42095.1"/>
    </source>
</evidence>
<sequence>MLCTRRAAGLIVLLSVSAAGCAAREGVRIPSAATTVPAENALILPPPGGPAVLNVIERRSANAVEQDVYLYTSASTPGQNFLRVQMFGPVSAGIDQKKSAYLPVRASDMMREAQRALPGVALTQSPYFLQNNYGPFGYAFGHGRGGDACLYGWQQIRPPASQRGPLRDYGTIQVRLRHCAAGATESELLAPVYGYTISGTFADPDWNPYGEPPPVDAGIGRPGNPIYREPLLAEPNLRPAAGRPAPRVSAQAVRPTAVQAKQPAQPREAPPVSAGQGGLPTPATAAGGAGAVIVPMPTCVPQGGDACP</sequence>
<dbReference type="EMBL" id="LNQB01000083">
    <property type="protein sequence ID" value="OAP42095.1"/>
    <property type="molecule type" value="Genomic_DNA"/>
</dbReference>
<dbReference type="InterPro" id="IPR031482">
    <property type="entry name" value="CBP_BcsN"/>
</dbReference>
<feature type="signal peptide" evidence="2">
    <location>
        <begin position="1"/>
        <end position="22"/>
    </location>
</feature>
<protein>
    <recommendedName>
        <fullName evidence="5">Cellulose biosynthesis protein BcsN</fullName>
    </recommendedName>
</protein>
<name>A0A178Y5T1_SINSA</name>
<dbReference type="STRING" id="36856.ATB98_06715"/>
<comment type="caution">
    <text evidence="3">The sequence shown here is derived from an EMBL/GenBank/DDBJ whole genome shotgun (WGS) entry which is preliminary data.</text>
</comment>
<dbReference type="Proteomes" id="UP000078507">
    <property type="component" value="Unassembled WGS sequence"/>
</dbReference>
<evidence type="ECO:0000256" key="1">
    <source>
        <dbReference type="SAM" id="MobiDB-lite"/>
    </source>
</evidence>
<dbReference type="PROSITE" id="PS51257">
    <property type="entry name" value="PROKAR_LIPOPROTEIN"/>
    <property type="match status" value="1"/>
</dbReference>
<proteinExistence type="predicted"/>
<keyword evidence="2" id="KW-0732">Signal</keyword>
<accession>A0A178Y5T1</accession>
<dbReference type="Pfam" id="PF17038">
    <property type="entry name" value="CBP_BcsN"/>
    <property type="match status" value="1"/>
</dbReference>
<organism evidence="3 4">
    <name type="scientific">Sinorhizobium saheli</name>
    <dbReference type="NCBI Taxonomy" id="36856"/>
    <lineage>
        <taxon>Bacteria</taxon>
        <taxon>Pseudomonadati</taxon>
        <taxon>Pseudomonadota</taxon>
        <taxon>Alphaproteobacteria</taxon>
        <taxon>Hyphomicrobiales</taxon>
        <taxon>Rhizobiaceae</taxon>
        <taxon>Sinorhizobium/Ensifer group</taxon>
        <taxon>Sinorhizobium</taxon>
    </lineage>
</organism>
<evidence type="ECO:0008006" key="5">
    <source>
        <dbReference type="Google" id="ProtNLM"/>
    </source>
</evidence>
<keyword evidence="4" id="KW-1185">Reference proteome</keyword>
<gene>
    <name evidence="3" type="ORF">ATB98_06715</name>
</gene>